<evidence type="ECO:0000259" key="1">
    <source>
        <dbReference type="Pfam" id="PF14588"/>
    </source>
</evidence>
<organism evidence="2 3">
    <name type="scientific">Mongoliitalea lutea</name>
    <dbReference type="NCBI Taxonomy" id="849756"/>
    <lineage>
        <taxon>Bacteria</taxon>
        <taxon>Pseudomonadati</taxon>
        <taxon>Bacteroidota</taxon>
        <taxon>Cytophagia</taxon>
        <taxon>Cytophagales</taxon>
        <taxon>Cyclobacteriaceae</taxon>
        <taxon>Mongoliitalea</taxon>
    </lineage>
</organism>
<feature type="domain" description="Endoribonuclease L-PSP/chorismate mutase-like" evidence="1">
    <location>
        <begin position="37"/>
        <end position="175"/>
    </location>
</feature>
<reference evidence="2" key="1">
    <citation type="journal article" date="2014" name="Int. J. Syst. Evol. Microbiol.">
        <title>Complete genome sequence of Corynebacterium casei LMG S-19264T (=DSM 44701T), isolated from a smear-ripened cheese.</title>
        <authorList>
            <consortium name="US DOE Joint Genome Institute (JGI-PGF)"/>
            <person name="Walter F."/>
            <person name="Albersmeier A."/>
            <person name="Kalinowski J."/>
            <person name="Ruckert C."/>
        </authorList>
    </citation>
    <scope>NUCLEOTIDE SEQUENCE</scope>
    <source>
        <strain evidence="2">KCTC 23224</strain>
    </source>
</reference>
<proteinExistence type="predicted"/>
<name>A0A8J3G484_9BACT</name>
<dbReference type="AlphaFoldDB" id="A0A8J3G484"/>
<accession>A0A8J3G484</accession>
<evidence type="ECO:0000313" key="3">
    <source>
        <dbReference type="Proteomes" id="UP000642809"/>
    </source>
</evidence>
<reference evidence="2" key="2">
    <citation type="submission" date="2020-09" db="EMBL/GenBank/DDBJ databases">
        <authorList>
            <person name="Sun Q."/>
            <person name="Kim S."/>
        </authorList>
    </citation>
    <scope>NUCLEOTIDE SEQUENCE</scope>
    <source>
        <strain evidence="2">KCTC 23224</strain>
    </source>
</reference>
<protein>
    <recommendedName>
        <fullName evidence="1">Endoribonuclease L-PSP/chorismate mutase-like domain-containing protein</fullName>
    </recommendedName>
</protein>
<dbReference type="Gene3D" id="3.30.1330.40">
    <property type="entry name" value="RutC-like"/>
    <property type="match status" value="1"/>
</dbReference>
<gene>
    <name evidence="2" type="ORF">GCM10008106_04660</name>
</gene>
<evidence type="ECO:0000313" key="2">
    <source>
        <dbReference type="EMBL" id="GHB26999.1"/>
    </source>
</evidence>
<dbReference type="Pfam" id="PF14588">
    <property type="entry name" value="YjgF_endoribonc"/>
    <property type="match status" value="1"/>
</dbReference>
<dbReference type="PANTHER" id="PTHR43760:SF1">
    <property type="entry name" value="ENDORIBONUCLEASE L-PSP_CHORISMATE MUTASE-LIKE DOMAIN-CONTAINING PROTEIN"/>
    <property type="match status" value="1"/>
</dbReference>
<dbReference type="RefSeq" id="WP_189578836.1">
    <property type="nucleotide sequence ID" value="NZ_BMYF01000002.1"/>
</dbReference>
<dbReference type="EMBL" id="BMYF01000002">
    <property type="protein sequence ID" value="GHB26999.1"/>
    <property type="molecule type" value="Genomic_DNA"/>
</dbReference>
<dbReference type="Proteomes" id="UP000642809">
    <property type="component" value="Unassembled WGS sequence"/>
</dbReference>
<dbReference type="SUPFAM" id="SSF55298">
    <property type="entry name" value="YjgF-like"/>
    <property type="match status" value="1"/>
</dbReference>
<dbReference type="InterPro" id="IPR013813">
    <property type="entry name" value="Endoribo_LPSP/chorism_mut-like"/>
</dbReference>
<comment type="caution">
    <text evidence="2">The sequence shown here is derived from an EMBL/GenBank/DDBJ whole genome shotgun (WGS) entry which is preliminary data.</text>
</comment>
<dbReference type="InterPro" id="IPR035959">
    <property type="entry name" value="RutC-like_sf"/>
</dbReference>
<sequence>MNYRLFLLLFILGCQPAKEQSSNEPVPQEIAAWDADAKLVELGIILPEISSPIANYVHVVRTGNLLFLAGKGPQLPEGGYVLGKIGKDLSIEEGKEAAQLTAIAQLAVLQAELGSLNKVKQIVKVLGMVHCEDDFTQHPQVINGFSDLMVEVFGEKGKHARSALGMNSLPLGFAVEIELIVEIEN</sequence>
<dbReference type="PANTHER" id="PTHR43760">
    <property type="entry name" value="ENDORIBONUCLEASE-RELATED"/>
    <property type="match status" value="1"/>
</dbReference>
<dbReference type="CDD" id="cd02199">
    <property type="entry name" value="YjgF_YER057c_UK114_like_1"/>
    <property type="match status" value="1"/>
</dbReference>
<keyword evidence="3" id="KW-1185">Reference proteome</keyword>